<proteinExistence type="predicted"/>
<dbReference type="KEGG" id="svo:SVI_3241"/>
<keyword evidence="2" id="KW-1185">Reference proteome</keyword>
<sequence length="35" mass="4145">MIQAQILALWHWLYLKPSAYSLQPLFSLLTFIKPL</sequence>
<dbReference type="HOGENOM" id="CLU_3367304_0_0_6"/>
<gene>
    <name evidence="1" type="ordered locus">SVI_3241</name>
</gene>
<dbReference type="AlphaFoldDB" id="D4ZB17"/>
<evidence type="ECO:0000313" key="1">
    <source>
        <dbReference type="EMBL" id="BAJ03212.1"/>
    </source>
</evidence>
<organism evidence="1 2">
    <name type="scientific">Shewanella violacea (strain JCM 10179 / CIP 106290 / LMG 19151 / DSS12)</name>
    <dbReference type="NCBI Taxonomy" id="637905"/>
    <lineage>
        <taxon>Bacteria</taxon>
        <taxon>Pseudomonadati</taxon>
        <taxon>Pseudomonadota</taxon>
        <taxon>Gammaproteobacteria</taxon>
        <taxon>Alteromonadales</taxon>
        <taxon>Shewanellaceae</taxon>
        <taxon>Shewanella</taxon>
    </lineage>
</organism>
<dbReference type="Proteomes" id="UP000002350">
    <property type="component" value="Chromosome"/>
</dbReference>
<dbReference type="EMBL" id="AP011177">
    <property type="protein sequence ID" value="BAJ03212.1"/>
    <property type="molecule type" value="Genomic_DNA"/>
</dbReference>
<name>D4ZB17_SHEVD</name>
<reference evidence="2" key="1">
    <citation type="journal article" date="2010" name="Mol. Biosyst.">
        <title>Complete genome sequence and comparative analysis of Shewanella violacea, a psychrophilic and piezophilic bacterium from deep sea floor sediments.</title>
        <authorList>
            <person name="Aono E."/>
            <person name="Baba T."/>
            <person name="Ara T."/>
            <person name="Nishi T."/>
            <person name="Nakamichi T."/>
            <person name="Inamoto E."/>
            <person name="Toyonaga H."/>
            <person name="Hasegawa M."/>
            <person name="Takai Y."/>
            <person name="Okumura Y."/>
            <person name="Baba M."/>
            <person name="Tomita M."/>
            <person name="Kato C."/>
            <person name="Oshima T."/>
            <person name="Nakasone K."/>
            <person name="Mori H."/>
        </authorList>
    </citation>
    <scope>NUCLEOTIDE SEQUENCE [LARGE SCALE GENOMIC DNA]</scope>
    <source>
        <strain evidence="2">JCM 10179 / CIP 106290 / LMG 19151 / DSS12</strain>
    </source>
</reference>
<accession>D4ZB17</accession>
<evidence type="ECO:0000313" key="2">
    <source>
        <dbReference type="Proteomes" id="UP000002350"/>
    </source>
</evidence>
<protein>
    <submittedName>
        <fullName evidence="1">Uncharacterized protein</fullName>
    </submittedName>
</protein>